<dbReference type="GO" id="GO:0070008">
    <property type="term" value="F:serine-type exopeptidase activity"/>
    <property type="evidence" value="ECO:0007669"/>
    <property type="project" value="InterPro"/>
</dbReference>
<dbReference type="GO" id="GO:0006508">
    <property type="term" value="P:proteolysis"/>
    <property type="evidence" value="ECO:0007669"/>
    <property type="project" value="UniProtKB-KW"/>
</dbReference>
<dbReference type="EMBL" id="GBHO01007145">
    <property type="protein sequence ID" value="JAG36459.1"/>
    <property type="molecule type" value="Transcribed_RNA"/>
</dbReference>
<keyword evidence="4" id="KW-0378">Hydrolase</keyword>
<dbReference type="MEROPS" id="S28.A10"/>
<dbReference type="InterPro" id="IPR008758">
    <property type="entry name" value="Peptidase_S28"/>
</dbReference>
<evidence type="ECO:0000313" key="7">
    <source>
        <dbReference type="EMBL" id="JAG36454.1"/>
    </source>
</evidence>
<dbReference type="InterPro" id="IPR042269">
    <property type="entry name" value="Ser_carbopepase_S28_SKS"/>
</dbReference>
<dbReference type="Gene3D" id="1.20.120.980">
    <property type="entry name" value="Serine carboxypeptidase S28, SKS domain"/>
    <property type="match status" value="1"/>
</dbReference>
<evidence type="ECO:0000256" key="1">
    <source>
        <dbReference type="ARBA" id="ARBA00011079"/>
    </source>
</evidence>
<reference evidence="7" key="2">
    <citation type="submission" date="2014-07" db="EMBL/GenBank/DDBJ databases">
        <authorList>
            <person name="Hull J."/>
        </authorList>
    </citation>
    <scope>NUCLEOTIDE SEQUENCE</scope>
</reference>
<organism evidence="7">
    <name type="scientific">Lygus hesperus</name>
    <name type="common">Western plant bug</name>
    <dbReference type="NCBI Taxonomy" id="30085"/>
    <lineage>
        <taxon>Eukaryota</taxon>
        <taxon>Metazoa</taxon>
        <taxon>Ecdysozoa</taxon>
        <taxon>Arthropoda</taxon>
        <taxon>Hexapoda</taxon>
        <taxon>Insecta</taxon>
        <taxon>Pterygota</taxon>
        <taxon>Neoptera</taxon>
        <taxon>Paraneoptera</taxon>
        <taxon>Hemiptera</taxon>
        <taxon>Heteroptera</taxon>
        <taxon>Panheteroptera</taxon>
        <taxon>Cimicomorpha</taxon>
        <taxon>Miridae</taxon>
        <taxon>Mirini</taxon>
        <taxon>Lygus</taxon>
    </lineage>
</organism>
<feature type="non-terminal residue" evidence="7">
    <location>
        <position position="1"/>
    </location>
</feature>
<dbReference type="AlphaFoldDB" id="A0A0A9YW80"/>
<reference evidence="7" key="1">
    <citation type="journal article" date="2014" name="PLoS ONE">
        <title>Transcriptome-Based Identification of ABC Transporters in the Western Tarnished Plant Bug Lygus hesperus.</title>
        <authorList>
            <person name="Hull J.J."/>
            <person name="Chaney K."/>
            <person name="Geib S.M."/>
            <person name="Fabrick J.A."/>
            <person name="Brent C.S."/>
            <person name="Walsh D."/>
            <person name="Lavine L.C."/>
        </authorList>
    </citation>
    <scope>NUCLEOTIDE SEQUENCE</scope>
</reference>
<gene>
    <name evidence="7" type="primary">K12H4.7_4</name>
    <name evidence="8" type="synonym">K12H4.7_3</name>
    <name evidence="8" type="ORF">CM83_32435</name>
    <name evidence="7" type="ORF">CM83_32437</name>
</gene>
<dbReference type="SUPFAM" id="SSF53474">
    <property type="entry name" value="alpha/beta-Hydrolases"/>
    <property type="match status" value="1"/>
</dbReference>
<dbReference type="Pfam" id="PF05577">
    <property type="entry name" value="Peptidase_S28"/>
    <property type="match status" value="1"/>
</dbReference>
<evidence type="ECO:0000256" key="6">
    <source>
        <dbReference type="SAM" id="SignalP"/>
    </source>
</evidence>
<dbReference type="InterPro" id="IPR029058">
    <property type="entry name" value="AB_hydrolase_fold"/>
</dbReference>
<evidence type="ECO:0000256" key="4">
    <source>
        <dbReference type="ARBA" id="ARBA00022801"/>
    </source>
</evidence>
<sequence length="492" mass="55124">LASAPADMLWCNLIVVLASAPAAHAFNFFSYNPDKSEFPSTKEDKWFAQNLDHFDPSNSKIWKQRYQVNGTWFKGSKDSPIFLVVGGESPLSLENKTVTISGVGPCMHYAKKFGALCFKLEHRYYGKSRPTEDLSVENLRFLSSKQALADIAHFIVTINKLYKFQPTNKWILFGGSYAGSLVAWARLKFPHLVHAAVASSAPLMAVVDFKEYFNAVKQTLTSSRESCAENVHQGALDIGNLLEDPKGADVLSEKFELCEPIDPLNEKDKVSLSSLVFLPTILVQYNDKFSTNVDDVCDIMVDESYGSLIDRYAAVNSLIRRWITRCQEPSPCFPNVSYNKTIDSLKNVSYTNEAGGRQWIYQTCTEFGYYRTSTTKEELFGSSMSLDYHVGICEDVLGGDFNLTRIEDGVEKTNTEYGGVNISISRVIFTHGSMDPWRVLGITESSDPEMPVINIQGASHCNDMKSPQLFDSRNLKAARQQIMDVLGKWIPE</sequence>
<dbReference type="Gene3D" id="3.40.50.1820">
    <property type="entry name" value="alpha/beta hydrolase"/>
    <property type="match status" value="1"/>
</dbReference>
<dbReference type="PANTHER" id="PTHR11010">
    <property type="entry name" value="PROTEASE S28 PRO-X CARBOXYPEPTIDASE-RELATED"/>
    <property type="match status" value="1"/>
</dbReference>
<evidence type="ECO:0000256" key="5">
    <source>
        <dbReference type="ARBA" id="ARBA00023180"/>
    </source>
</evidence>
<accession>A0A0A9YW80</accession>
<name>A0A0A9YW80_LYGHE</name>
<keyword evidence="3 6" id="KW-0732">Signal</keyword>
<keyword evidence="5" id="KW-0325">Glycoprotein</keyword>
<protein>
    <submittedName>
        <fullName evidence="7">Putative serine protease K12H4.7</fullName>
    </submittedName>
</protein>
<comment type="similarity">
    <text evidence="1">Belongs to the peptidase S28 family.</text>
</comment>
<feature type="chain" id="PRO_5007389828" evidence="6">
    <location>
        <begin position="26"/>
        <end position="492"/>
    </location>
</feature>
<keyword evidence="2 7" id="KW-0645">Protease</keyword>
<dbReference type="GO" id="GO:0008239">
    <property type="term" value="F:dipeptidyl-peptidase activity"/>
    <property type="evidence" value="ECO:0007669"/>
    <property type="project" value="TreeGrafter"/>
</dbReference>
<evidence type="ECO:0000256" key="3">
    <source>
        <dbReference type="ARBA" id="ARBA00022729"/>
    </source>
</evidence>
<feature type="signal peptide" evidence="6">
    <location>
        <begin position="1"/>
        <end position="25"/>
    </location>
</feature>
<evidence type="ECO:0000256" key="2">
    <source>
        <dbReference type="ARBA" id="ARBA00022670"/>
    </source>
</evidence>
<dbReference type="EMBL" id="GBHO01007150">
    <property type="protein sequence ID" value="JAG36454.1"/>
    <property type="molecule type" value="Transcribed_RNA"/>
</dbReference>
<dbReference type="PANTHER" id="PTHR11010:SF117">
    <property type="entry name" value="SERINE PROTEASE 16"/>
    <property type="match status" value="1"/>
</dbReference>
<evidence type="ECO:0000313" key="8">
    <source>
        <dbReference type="EMBL" id="JAG36459.1"/>
    </source>
</evidence>
<proteinExistence type="inferred from homology"/>